<dbReference type="NCBIfam" id="TIGR00552">
    <property type="entry name" value="nadE"/>
    <property type="match status" value="1"/>
</dbReference>
<gene>
    <name evidence="7 11" type="primary">nadE</name>
    <name evidence="11" type="ORF">Llon_1624</name>
</gene>
<dbReference type="GO" id="GO:0003952">
    <property type="term" value="F:NAD+ synthase (glutamine-hydrolyzing) activity"/>
    <property type="evidence" value="ECO:0007669"/>
    <property type="project" value="UniProtKB-UniRule"/>
</dbReference>
<evidence type="ECO:0000256" key="6">
    <source>
        <dbReference type="ARBA" id="ARBA00023027"/>
    </source>
</evidence>
<dbReference type="PANTHER" id="PTHR23090:SF9">
    <property type="entry name" value="GLUTAMINE-DEPENDENT NAD(+) SYNTHETASE"/>
    <property type="match status" value="1"/>
</dbReference>
<comment type="similarity">
    <text evidence="2 7 8">In the C-terminal section; belongs to the NAD synthetase family.</text>
</comment>
<evidence type="ECO:0000256" key="4">
    <source>
        <dbReference type="ARBA" id="ARBA00022741"/>
    </source>
</evidence>
<evidence type="ECO:0000259" key="10">
    <source>
        <dbReference type="PROSITE" id="PS50263"/>
    </source>
</evidence>
<evidence type="ECO:0000256" key="2">
    <source>
        <dbReference type="ARBA" id="ARBA00007145"/>
    </source>
</evidence>
<name>A0A0W0VKV4_9GAMM</name>
<dbReference type="GO" id="GO:0005737">
    <property type="term" value="C:cytoplasm"/>
    <property type="evidence" value="ECO:0007669"/>
    <property type="project" value="InterPro"/>
</dbReference>
<sequence length="540" mass="60182">MQALTLLMAQINPKVGAIHENAEKIIQVINRHQQHHDLIIFPELALSGYPPEDLLLRNEFHARIESALYEIRNNVKNCHVIIGHPSLEHGYRYNSASVFHAGMQITRYHKQLLPNYGIFDEKRYFTPGPKHACQFTLKNRRIGLCICEDIWQAGPVEELIAHDTEIILCINASPFDYDKYSKRITLLEKYAKQGVALVYVNQIGGQDELVFDGRSLVMNAKGEVTVRAPAFVESLQSVIIEGDTISGEINPLLDNESLIYQALVCGLRDYVEKNHFQGVILGLSGGIDSALTLTIAVDALGPSKVHAVLMPSRYTASMSNEDALSQIKALRVSFTTLPIEPVFNSILTSLAPVFVAREPDITEENIQARIRGLFLMALSNKTGQMVLTTSNKSETAVGYSTLYGDMAGGFAVLKDVLKTQVYALARYRNGISQVIPERVLTRAPSAELREGQTDQDALPPYEILDAIITYYMEYNLSADEIVERGYDPSIVLKVLKLIARNEYKRRQAAPGVKISPCAFGRDWRYPITSGFGPKIVGARE</sequence>
<comment type="catalytic activity">
    <reaction evidence="7 8">
        <text>deamido-NAD(+) + L-glutamine + ATP + H2O = L-glutamate + AMP + diphosphate + NAD(+) + H(+)</text>
        <dbReference type="Rhea" id="RHEA:24384"/>
        <dbReference type="ChEBI" id="CHEBI:15377"/>
        <dbReference type="ChEBI" id="CHEBI:15378"/>
        <dbReference type="ChEBI" id="CHEBI:29985"/>
        <dbReference type="ChEBI" id="CHEBI:30616"/>
        <dbReference type="ChEBI" id="CHEBI:33019"/>
        <dbReference type="ChEBI" id="CHEBI:57540"/>
        <dbReference type="ChEBI" id="CHEBI:58359"/>
        <dbReference type="ChEBI" id="CHEBI:58437"/>
        <dbReference type="ChEBI" id="CHEBI:456215"/>
        <dbReference type="EC" id="6.3.5.1"/>
    </reaction>
</comment>
<dbReference type="HAMAP" id="MF_02090">
    <property type="entry name" value="NadE_glutamine_dep"/>
    <property type="match status" value="1"/>
</dbReference>
<dbReference type="InterPro" id="IPR014729">
    <property type="entry name" value="Rossmann-like_a/b/a_fold"/>
</dbReference>
<comment type="function">
    <text evidence="7">Catalyzes the ATP-dependent amidation of deamido-NAD to form NAD. Uses L-glutamine as a nitrogen source.</text>
</comment>
<keyword evidence="4 7" id="KW-0547">Nucleotide-binding</keyword>
<feature type="active site" description="Nucleophile; for glutaminase activity" evidence="7">
    <location>
        <position position="147"/>
    </location>
</feature>
<evidence type="ECO:0000256" key="1">
    <source>
        <dbReference type="ARBA" id="ARBA00005188"/>
    </source>
</evidence>
<dbReference type="RefSeq" id="WP_058529613.1">
    <property type="nucleotide sequence ID" value="NZ_CAAAHZ010000004.1"/>
</dbReference>
<dbReference type="CDD" id="cd07570">
    <property type="entry name" value="GAT_Gln-NAD-synth"/>
    <property type="match status" value="1"/>
</dbReference>
<dbReference type="PROSITE" id="PS50263">
    <property type="entry name" value="CN_HYDROLASE"/>
    <property type="match status" value="1"/>
</dbReference>
<dbReference type="GO" id="GO:0009435">
    <property type="term" value="P:NAD+ biosynthetic process"/>
    <property type="evidence" value="ECO:0007669"/>
    <property type="project" value="UniProtKB-UniRule"/>
</dbReference>
<feature type="binding site" evidence="7">
    <location>
        <position position="394"/>
    </location>
    <ligand>
        <name>deamido-NAD(+)</name>
        <dbReference type="ChEBI" id="CHEBI:58437"/>
        <note>ligand shared between two neighboring subunits</note>
    </ligand>
</feature>
<evidence type="ECO:0000256" key="5">
    <source>
        <dbReference type="ARBA" id="ARBA00022840"/>
    </source>
</evidence>
<comment type="similarity">
    <text evidence="9">Belongs to the NAD synthetase family.</text>
</comment>
<evidence type="ECO:0000256" key="9">
    <source>
        <dbReference type="RuleBase" id="RU003811"/>
    </source>
</evidence>
<keyword evidence="5 7" id="KW-0067">ATP-binding</keyword>
<feature type="binding site" evidence="7">
    <location>
        <begin position="282"/>
        <end position="289"/>
    </location>
    <ligand>
        <name>ATP</name>
        <dbReference type="ChEBI" id="CHEBI:30616"/>
    </ligand>
</feature>
<dbReference type="PANTHER" id="PTHR23090">
    <property type="entry name" value="NH 3 /GLUTAMINE-DEPENDENT NAD + SYNTHETASE"/>
    <property type="match status" value="1"/>
</dbReference>
<dbReference type="PIRSF" id="PIRSF006630">
    <property type="entry name" value="NADS_GAT"/>
    <property type="match status" value="1"/>
</dbReference>
<feature type="binding site" evidence="7">
    <location>
        <position position="389"/>
    </location>
    <ligand>
        <name>ATP</name>
        <dbReference type="ChEBI" id="CHEBI:30616"/>
    </ligand>
</feature>
<dbReference type="SUPFAM" id="SSF52402">
    <property type="entry name" value="Adenine nucleotide alpha hydrolases-like"/>
    <property type="match status" value="1"/>
</dbReference>
<dbReference type="AlphaFoldDB" id="A0A0W0VKV4"/>
<evidence type="ECO:0000313" key="11">
    <source>
        <dbReference type="EMBL" id="KTD20738.1"/>
    </source>
</evidence>
<evidence type="ECO:0000256" key="3">
    <source>
        <dbReference type="ARBA" id="ARBA00022598"/>
    </source>
</evidence>
<feature type="domain" description="CN hydrolase" evidence="10">
    <location>
        <begin position="4"/>
        <end position="251"/>
    </location>
</feature>
<dbReference type="InterPro" id="IPR022310">
    <property type="entry name" value="NAD/GMP_synthase"/>
</dbReference>
<accession>A0A0W0VKV4</accession>
<dbReference type="GO" id="GO:0004359">
    <property type="term" value="F:glutaminase activity"/>
    <property type="evidence" value="ECO:0007669"/>
    <property type="project" value="InterPro"/>
</dbReference>
<dbReference type="CDD" id="cd00553">
    <property type="entry name" value="NAD_synthase"/>
    <property type="match status" value="1"/>
</dbReference>
<dbReference type="Gene3D" id="3.40.50.620">
    <property type="entry name" value="HUPs"/>
    <property type="match status" value="1"/>
</dbReference>
<feature type="active site" description="For glutaminase activity" evidence="7">
    <location>
        <position position="110"/>
    </location>
</feature>
<reference evidence="11 12" key="1">
    <citation type="submission" date="2015-11" db="EMBL/GenBank/DDBJ databases">
        <title>Genomic analysis of 38 Legionella species identifies large and diverse effector repertoires.</title>
        <authorList>
            <person name="Burstein D."/>
            <person name="Amaro F."/>
            <person name="Zusman T."/>
            <person name="Lifshitz Z."/>
            <person name="Cohen O."/>
            <person name="Gilbert J.A."/>
            <person name="Pupko T."/>
            <person name="Shuman H.A."/>
            <person name="Segal G."/>
        </authorList>
    </citation>
    <scope>NUCLEOTIDE SEQUENCE [LARGE SCALE GENOMIC DNA]</scope>
    <source>
        <strain evidence="11 12">ATCC 49505</strain>
    </source>
</reference>
<dbReference type="InterPro" id="IPR003694">
    <property type="entry name" value="NAD_synthase"/>
</dbReference>
<evidence type="ECO:0000256" key="8">
    <source>
        <dbReference type="PIRNR" id="PIRNR006630"/>
    </source>
</evidence>
<evidence type="ECO:0000313" key="12">
    <source>
        <dbReference type="Proteomes" id="UP000054997"/>
    </source>
</evidence>
<dbReference type="Proteomes" id="UP000054997">
    <property type="component" value="Unassembled WGS sequence"/>
</dbReference>
<comment type="caution">
    <text evidence="11">The sequence shown here is derived from an EMBL/GenBank/DDBJ whole genome shotgun (WGS) entry which is preliminary data.</text>
</comment>
<dbReference type="NCBIfam" id="NF010588">
    <property type="entry name" value="PRK13981.1"/>
    <property type="match status" value="1"/>
</dbReference>
<dbReference type="OrthoDB" id="9760188at2"/>
<dbReference type="Pfam" id="PF02540">
    <property type="entry name" value="NAD_synthase"/>
    <property type="match status" value="1"/>
</dbReference>
<comment type="caution">
    <text evidence="7">Lacks conserved residue(s) required for the propagation of feature annotation.</text>
</comment>
<keyword evidence="12" id="KW-1185">Reference proteome</keyword>
<dbReference type="InterPro" id="IPR014445">
    <property type="entry name" value="Gln-dep_NAD_synthase"/>
</dbReference>
<dbReference type="EMBL" id="LNYK01000019">
    <property type="protein sequence ID" value="KTD20738.1"/>
    <property type="molecule type" value="Genomic_DNA"/>
</dbReference>
<feature type="binding site" evidence="7">
    <location>
        <position position="365"/>
    </location>
    <ligand>
        <name>deamido-NAD(+)</name>
        <dbReference type="ChEBI" id="CHEBI:58437"/>
        <note>ligand shared between two neighboring subunits</note>
    </ligand>
</feature>
<dbReference type="Gene3D" id="3.60.110.10">
    <property type="entry name" value="Carbon-nitrogen hydrolase"/>
    <property type="match status" value="1"/>
</dbReference>
<dbReference type="EC" id="6.3.5.1" evidence="7 8"/>
<keyword evidence="3 7" id="KW-0436">Ligase</keyword>
<feature type="binding site" evidence="7">
    <location>
        <position position="179"/>
    </location>
    <ligand>
        <name>L-glutamine</name>
        <dbReference type="ChEBI" id="CHEBI:58359"/>
    </ligand>
</feature>
<dbReference type="Pfam" id="PF00795">
    <property type="entry name" value="CN_hydrolase"/>
    <property type="match status" value="1"/>
</dbReference>
<dbReference type="PATRIC" id="fig|45068.5.peg.1760"/>
<dbReference type="InterPro" id="IPR036526">
    <property type="entry name" value="C-N_Hydrolase_sf"/>
</dbReference>
<feature type="binding site" evidence="7">
    <location>
        <position position="173"/>
    </location>
    <ligand>
        <name>L-glutamine</name>
        <dbReference type="ChEBI" id="CHEBI:58359"/>
    </ligand>
</feature>
<dbReference type="SUPFAM" id="SSF56317">
    <property type="entry name" value="Carbon-nitrogen hydrolase"/>
    <property type="match status" value="1"/>
</dbReference>
<feature type="binding site" evidence="7">
    <location>
        <position position="504"/>
    </location>
    <ligand>
        <name>deamido-NAD(+)</name>
        <dbReference type="ChEBI" id="CHEBI:58437"/>
        <note>ligand shared between two neighboring subunits</note>
    </ligand>
</feature>
<feature type="active site" description="Proton acceptor; for glutaminase activity" evidence="7">
    <location>
        <position position="43"/>
    </location>
</feature>
<dbReference type="STRING" id="45068.Llon_1624"/>
<keyword evidence="6 7" id="KW-0520">NAD</keyword>
<dbReference type="GO" id="GO:0008795">
    <property type="term" value="F:NAD+ synthase activity"/>
    <property type="evidence" value="ECO:0007669"/>
    <property type="project" value="UniProtKB-UniRule"/>
</dbReference>
<protein>
    <recommendedName>
        <fullName evidence="7 8">Glutamine-dependent NAD(+) synthetase</fullName>
        <ecNumber evidence="7 8">6.3.5.1</ecNumber>
    </recommendedName>
    <alternativeName>
        <fullName evidence="7 8">NAD(+) synthase [glutamine-hydrolyzing]</fullName>
    </alternativeName>
</protein>
<comment type="pathway">
    <text evidence="1 7 8">Cofactor biosynthesis; NAD(+) biosynthesis; NAD(+) from deamido-NAD(+) (L-Gln route): step 1/1.</text>
</comment>
<feature type="binding site" evidence="7">
    <location>
        <position position="116"/>
    </location>
    <ligand>
        <name>L-glutamine</name>
        <dbReference type="ChEBI" id="CHEBI:58359"/>
    </ligand>
</feature>
<organism evidence="11 12">
    <name type="scientific">Legionella londiniensis</name>
    <dbReference type="NCBI Taxonomy" id="45068"/>
    <lineage>
        <taxon>Bacteria</taxon>
        <taxon>Pseudomonadati</taxon>
        <taxon>Pseudomonadota</taxon>
        <taxon>Gammaproteobacteria</taxon>
        <taxon>Legionellales</taxon>
        <taxon>Legionellaceae</taxon>
        <taxon>Legionella</taxon>
    </lineage>
</organism>
<dbReference type="GO" id="GO:0005524">
    <property type="term" value="F:ATP binding"/>
    <property type="evidence" value="ECO:0007669"/>
    <property type="project" value="UniProtKB-UniRule"/>
</dbReference>
<evidence type="ECO:0000256" key="7">
    <source>
        <dbReference type="HAMAP-Rule" id="MF_02090"/>
    </source>
</evidence>
<dbReference type="InterPro" id="IPR003010">
    <property type="entry name" value="C-N_Hydrolase"/>
</dbReference>
<dbReference type="FunFam" id="3.40.50.620:FF:000106">
    <property type="entry name" value="Glutamine-dependent NAD(+) synthetase"/>
    <property type="match status" value="1"/>
</dbReference>
<proteinExistence type="inferred from homology"/>
<dbReference type="UniPathway" id="UPA00253">
    <property type="reaction ID" value="UER00334"/>
</dbReference>